<keyword evidence="9" id="KW-1133">Transmembrane helix</keyword>
<dbReference type="InterPro" id="IPR005467">
    <property type="entry name" value="His_kinase_dom"/>
</dbReference>
<evidence type="ECO:0000256" key="2">
    <source>
        <dbReference type="ARBA" id="ARBA00012438"/>
    </source>
</evidence>
<dbReference type="InterPro" id="IPR003594">
    <property type="entry name" value="HATPase_dom"/>
</dbReference>
<dbReference type="InterPro" id="IPR000014">
    <property type="entry name" value="PAS"/>
</dbReference>
<dbReference type="PANTHER" id="PTHR43065">
    <property type="entry name" value="SENSOR HISTIDINE KINASE"/>
    <property type="match status" value="1"/>
</dbReference>
<evidence type="ECO:0000313" key="12">
    <source>
        <dbReference type="EMBL" id="MCR6544065.1"/>
    </source>
</evidence>
<dbReference type="Gene3D" id="3.40.190.10">
    <property type="entry name" value="Periplasmic binding protein-like II"/>
    <property type="match status" value="2"/>
</dbReference>
<dbReference type="RefSeq" id="WP_257911566.1">
    <property type="nucleotide sequence ID" value="NZ_JANPWE010000001.1"/>
</dbReference>
<dbReference type="InterPro" id="IPR036890">
    <property type="entry name" value="HATPase_C_sf"/>
</dbReference>
<evidence type="ECO:0000256" key="4">
    <source>
        <dbReference type="ARBA" id="ARBA00022679"/>
    </source>
</evidence>
<keyword evidence="8" id="KW-0902">Two-component regulatory system</keyword>
<name>A0ABT1XZM7_9FIRM</name>
<keyword evidence="9" id="KW-0812">Transmembrane</keyword>
<dbReference type="Gene3D" id="3.30.450.20">
    <property type="entry name" value="PAS domain"/>
    <property type="match status" value="1"/>
</dbReference>
<dbReference type="SMART" id="SM00388">
    <property type="entry name" value="HisKA"/>
    <property type="match status" value="1"/>
</dbReference>
<evidence type="ECO:0000256" key="9">
    <source>
        <dbReference type="SAM" id="Phobius"/>
    </source>
</evidence>
<dbReference type="InterPro" id="IPR035965">
    <property type="entry name" value="PAS-like_dom_sf"/>
</dbReference>
<dbReference type="SMART" id="SM00387">
    <property type="entry name" value="HATPase_c"/>
    <property type="match status" value="1"/>
</dbReference>
<comment type="catalytic activity">
    <reaction evidence="1">
        <text>ATP + protein L-histidine = ADP + protein N-phospho-L-histidine.</text>
        <dbReference type="EC" id="2.7.13.3"/>
    </reaction>
</comment>
<dbReference type="SUPFAM" id="SSF47384">
    <property type="entry name" value="Homodimeric domain of signal transducing histidine kinase"/>
    <property type="match status" value="1"/>
</dbReference>
<dbReference type="Pfam" id="PF00512">
    <property type="entry name" value="HisKA"/>
    <property type="match status" value="1"/>
</dbReference>
<dbReference type="Pfam" id="PF00497">
    <property type="entry name" value="SBP_bac_3"/>
    <property type="match status" value="1"/>
</dbReference>
<feature type="domain" description="PAS" evidence="11">
    <location>
        <begin position="329"/>
        <end position="407"/>
    </location>
</feature>
<dbReference type="Gene3D" id="3.30.565.10">
    <property type="entry name" value="Histidine kinase-like ATPase, C-terminal domain"/>
    <property type="match status" value="1"/>
</dbReference>
<feature type="transmembrane region" description="Helical" evidence="9">
    <location>
        <begin position="290"/>
        <end position="311"/>
    </location>
</feature>
<dbReference type="Pfam" id="PF02518">
    <property type="entry name" value="HATPase_c"/>
    <property type="match status" value="1"/>
</dbReference>
<dbReference type="Proteomes" id="UP001524944">
    <property type="component" value="Unassembled WGS sequence"/>
</dbReference>
<evidence type="ECO:0000259" key="10">
    <source>
        <dbReference type="PROSITE" id="PS50109"/>
    </source>
</evidence>
<dbReference type="PANTHER" id="PTHR43065:SF46">
    <property type="entry name" value="C4-DICARBOXYLATE TRANSPORT SENSOR PROTEIN DCTB"/>
    <property type="match status" value="1"/>
</dbReference>
<dbReference type="CDD" id="cd00082">
    <property type="entry name" value="HisKA"/>
    <property type="match status" value="1"/>
</dbReference>
<dbReference type="CDD" id="cd00130">
    <property type="entry name" value="PAS"/>
    <property type="match status" value="1"/>
</dbReference>
<dbReference type="InterPro" id="IPR001638">
    <property type="entry name" value="Solute-binding_3/MltF_N"/>
</dbReference>
<accession>A0ABT1XZM7</accession>
<gene>
    <name evidence="12" type="ORF">NVS47_00770</name>
</gene>
<keyword evidence="7" id="KW-0067">ATP-binding</keyword>
<dbReference type="EMBL" id="JANPWE010000001">
    <property type="protein sequence ID" value="MCR6544065.1"/>
    <property type="molecule type" value="Genomic_DNA"/>
</dbReference>
<dbReference type="PROSITE" id="PS50112">
    <property type="entry name" value="PAS"/>
    <property type="match status" value="1"/>
</dbReference>
<dbReference type="NCBIfam" id="TIGR00229">
    <property type="entry name" value="sensory_box"/>
    <property type="match status" value="1"/>
</dbReference>
<dbReference type="SMART" id="SM00062">
    <property type="entry name" value="PBPb"/>
    <property type="match status" value="1"/>
</dbReference>
<dbReference type="SMART" id="SM00091">
    <property type="entry name" value="PAS"/>
    <property type="match status" value="1"/>
</dbReference>
<keyword evidence="9" id="KW-0472">Membrane</keyword>
<dbReference type="InterPro" id="IPR036097">
    <property type="entry name" value="HisK_dim/P_sf"/>
</dbReference>
<evidence type="ECO:0000256" key="5">
    <source>
        <dbReference type="ARBA" id="ARBA00022741"/>
    </source>
</evidence>
<dbReference type="PRINTS" id="PR00344">
    <property type="entry name" value="BCTRLSENSOR"/>
</dbReference>
<comment type="caution">
    <text evidence="12">The sequence shown here is derived from an EMBL/GenBank/DDBJ whole genome shotgun (WGS) entry which is preliminary data.</text>
</comment>
<dbReference type="InterPro" id="IPR004358">
    <property type="entry name" value="Sig_transdc_His_kin-like_C"/>
</dbReference>
<dbReference type="SUPFAM" id="SSF55785">
    <property type="entry name" value="PYP-like sensor domain (PAS domain)"/>
    <property type="match status" value="1"/>
</dbReference>
<evidence type="ECO:0000256" key="6">
    <source>
        <dbReference type="ARBA" id="ARBA00022777"/>
    </source>
</evidence>
<evidence type="ECO:0000256" key="3">
    <source>
        <dbReference type="ARBA" id="ARBA00022553"/>
    </source>
</evidence>
<dbReference type="SUPFAM" id="SSF55874">
    <property type="entry name" value="ATPase domain of HSP90 chaperone/DNA topoisomerase II/histidine kinase"/>
    <property type="match status" value="1"/>
</dbReference>
<keyword evidence="5" id="KW-0547">Nucleotide-binding</keyword>
<feature type="transmembrane region" description="Helical" evidence="9">
    <location>
        <begin position="6"/>
        <end position="24"/>
    </location>
</feature>
<reference evidence="12 13" key="1">
    <citation type="submission" date="2022-08" db="EMBL/GenBank/DDBJ databases">
        <title>Proteogenomics of the novel Dehalobacterium formicoaceticum strain EZ94 highlights a key role of methyltransferases during anaerobic dichloromethane degradation.</title>
        <authorList>
            <person name="Wasmund K."/>
        </authorList>
    </citation>
    <scope>NUCLEOTIDE SEQUENCE [LARGE SCALE GENOMIC DNA]</scope>
    <source>
        <strain evidence="12 13">EZ94</strain>
    </source>
</reference>
<proteinExistence type="predicted"/>
<keyword evidence="13" id="KW-1185">Reference proteome</keyword>
<keyword evidence="6" id="KW-0418">Kinase</keyword>
<keyword evidence="4" id="KW-0808">Transferase</keyword>
<evidence type="ECO:0000256" key="8">
    <source>
        <dbReference type="ARBA" id="ARBA00023012"/>
    </source>
</evidence>
<organism evidence="12 13">
    <name type="scientific">Dehalobacterium formicoaceticum</name>
    <dbReference type="NCBI Taxonomy" id="51515"/>
    <lineage>
        <taxon>Bacteria</taxon>
        <taxon>Bacillati</taxon>
        <taxon>Bacillota</taxon>
        <taxon>Clostridia</taxon>
        <taxon>Eubacteriales</taxon>
        <taxon>Peptococcaceae</taxon>
        <taxon>Dehalobacterium</taxon>
    </lineage>
</organism>
<feature type="domain" description="Histidine kinase" evidence="10">
    <location>
        <begin position="460"/>
        <end position="667"/>
    </location>
</feature>
<keyword evidence="3" id="KW-0597">Phosphoprotein</keyword>
<dbReference type="CDD" id="cd01007">
    <property type="entry name" value="PBP2_BvgS_HisK_like"/>
    <property type="match status" value="1"/>
</dbReference>
<dbReference type="Pfam" id="PF13426">
    <property type="entry name" value="PAS_9"/>
    <property type="match status" value="1"/>
</dbReference>
<protein>
    <recommendedName>
        <fullName evidence="2">histidine kinase</fullName>
        <ecNumber evidence="2">2.7.13.3</ecNumber>
    </recommendedName>
</protein>
<sequence>MKRQVFYVVIISILLTLVFVNMYLQIESGTGFFERLKDQPILTEEERNWLKNHGNKIIYGADYSSPPLRYVDEENGQYSGFIVDYITALSFELGVEFDFKPADSWNEALIQLSRKESDFFDMIPSESREKEFDFTDSVYLLRGAILVPSDEQDIADYQDLTGKVVAVPKGDYALEFLQSRINNIQFINTKNIQEAILTLQDGQADAVVGDEPVIIYYRDQLRAKDNVKILDNIMYEQSVALAVPKSEKTLLSILNKGIRILKQKELLNKIQQKWFGISIPSSSEKLYQKITLMITVFLSILLLISYLFYHWNSLLKKEVEKRTNELNISREKLQITFDGLTHLMIVIDRDFTIQNVNDAFCDLLGIDKEMALKRNLMDFQKIVLPDDFSEIIKNTFKKEHRQTLEYSGKGRIYKITTFPLKDEIIPSILIMIEDITKIRISEQQLLQDRKMAAVGQLAAGVAHEIRNPLGLIRNYCYLLKNSPDQGKLEKSIQVIENSVERASGIINNLLNFSRISSNTVEKIQIREFMVNILALEEKALKTRNIDYNVYCDDDLSGYLNQESLKHIITNLISNAVDAMPQGGSLIIRCNIDHDTLFIKFIDNGIGIEQDNLKDIFNPFFTTKDPGKGTGLGLYIVFNEVQKCGGEIKAFSKPGVGTTFYIKLPLGGGGCNENK</sequence>
<dbReference type="Gene3D" id="1.10.287.130">
    <property type="match status" value="1"/>
</dbReference>
<evidence type="ECO:0000256" key="1">
    <source>
        <dbReference type="ARBA" id="ARBA00000085"/>
    </source>
</evidence>
<dbReference type="SUPFAM" id="SSF53850">
    <property type="entry name" value="Periplasmic binding protein-like II"/>
    <property type="match status" value="1"/>
</dbReference>
<evidence type="ECO:0000256" key="7">
    <source>
        <dbReference type="ARBA" id="ARBA00022840"/>
    </source>
</evidence>
<evidence type="ECO:0000259" key="11">
    <source>
        <dbReference type="PROSITE" id="PS50112"/>
    </source>
</evidence>
<evidence type="ECO:0000313" key="13">
    <source>
        <dbReference type="Proteomes" id="UP001524944"/>
    </source>
</evidence>
<dbReference type="InterPro" id="IPR003661">
    <property type="entry name" value="HisK_dim/P_dom"/>
</dbReference>
<dbReference type="PROSITE" id="PS50109">
    <property type="entry name" value="HIS_KIN"/>
    <property type="match status" value="1"/>
</dbReference>
<dbReference type="EC" id="2.7.13.3" evidence="2"/>